<dbReference type="AlphaFoldDB" id="F6BLU8"/>
<feature type="transmembrane region" description="Helical" evidence="1">
    <location>
        <begin position="28"/>
        <end position="47"/>
    </location>
</feature>
<evidence type="ECO:0000256" key="1">
    <source>
        <dbReference type="SAM" id="Phobius"/>
    </source>
</evidence>
<keyword evidence="1" id="KW-0472">Membrane</keyword>
<protein>
    <submittedName>
        <fullName evidence="2">Uncharacterized protein</fullName>
    </submittedName>
</protein>
<proteinExistence type="predicted"/>
<keyword evidence="1" id="KW-1133">Transmembrane helix</keyword>
<gene>
    <name evidence="2" type="ordered locus">Thexy_2297</name>
</gene>
<dbReference type="Proteomes" id="UP000007239">
    <property type="component" value="Chromosome"/>
</dbReference>
<dbReference type="HOGENOM" id="CLU_2332744_0_0_9"/>
<dbReference type="EMBL" id="CP002739">
    <property type="protein sequence ID" value="AEF18299.1"/>
    <property type="molecule type" value="Genomic_DNA"/>
</dbReference>
<sequence length="98" mass="11800">MAYVWFFMALVIMIQLIRGIIKRKIDMIGVYLITILFFVSIGILHFFNLSKNKLNSLEIHIFIAYIILVVLFFTYWIHRYNKRNGIKLVFKKLNNNKK</sequence>
<feature type="transmembrane region" description="Helical" evidence="1">
    <location>
        <begin position="6"/>
        <end position="21"/>
    </location>
</feature>
<dbReference type="KEGG" id="txy:Thexy_2297"/>
<reference evidence="2" key="1">
    <citation type="submission" date="2011-05" db="EMBL/GenBank/DDBJ databases">
        <title>Complete sequence of Thermoanaerobacterium xylanolyticum LX-11.</title>
        <authorList>
            <consortium name="US DOE Joint Genome Institute"/>
            <person name="Lucas S."/>
            <person name="Han J."/>
            <person name="Lapidus A."/>
            <person name="Cheng J.-F."/>
            <person name="Goodwin L."/>
            <person name="Pitluck S."/>
            <person name="Peters L."/>
            <person name="Mikhailova N."/>
            <person name="Lu M."/>
            <person name="Han C."/>
            <person name="Tapia R."/>
            <person name="Land M."/>
            <person name="Hauser L."/>
            <person name="Kyrpides N."/>
            <person name="Ivanova N."/>
            <person name="Pagani I."/>
            <person name="Hemme C."/>
            <person name="Woyke T."/>
        </authorList>
    </citation>
    <scope>NUCLEOTIDE SEQUENCE</scope>
    <source>
        <strain evidence="2">LX-11</strain>
    </source>
</reference>
<organism evidence="2 3">
    <name type="scientific">Thermoanaerobacterium xylanolyticum (strain ATCC 49914 / DSM 7097 / LX-11)</name>
    <dbReference type="NCBI Taxonomy" id="858215"/>
    <lineage>
        <taxon>Bacteria</taxon>
        <taxon>Bacillati</taxon>
        <taxon>Bacillota</taxon>
        <taxon>Clostridia</taxon>
        <taxon>Thermoanaerobacterales</taxon>
        <taxon>Thermoanaerobacteraceae</taxon>
        <taxon>Thermoanaerobacterium</taxon>
    </lineage>
</organism>
<dbReference type="STRING" id="858215.Thexy_2297"/>
<keyword evidence="1" id="KW-0812">Transmembrane</keyword>
<keyword evidence="3" id="KW-1185">Reference proteome</keyword>
<evidence type="ECO:0000313" key="3">
    <source>
        <dbReference type="Proteomes" id="UP000007239"/>
    </source>
</evidence>
<feature type="transmembrane region" description="Helical" evidence="1">
    <location>
        <begin position="59"/>
        <end position="77"/>
    </location>
</feature>
<evidence type="ECO:0000313" key="2">
    <source>
        <dbReference type="EMBL" id="AEF18299.1"/>
    </source>
</evidence>
<accession>F6BLU8</accession>
<name>F6BLU8_THEXL</name>